<evidence type="ECO:0000256" key="2">
    <source>
        <dbReference type="ARBA" id="ARBA00022692"/>
    </source>
</evidence>
<keyword evidence="7" id="KW-1185">Reference proteome</keyword>
<evidence type="ECO:0000313" key="7">
    <source>
        <dbReference type="Proteomes" id="UP000595254"/>
    </source>
</evidence>
<feature type="transmembrane region" description="Helical" evidence="5">
    <location>
        <begin position="71"/>
        <end position="89"/>
    </location>
</feature>
<accession>A0A974NLV8</accession>
<dbReference type="KEGG" id="ppsr:I6J18_22490"/>
<dbReference type="InterPro" id="IPR019109">
    <property type="entry name" value="MamF_MmsF"/>
</dbReference>
<evidence type="ECO:0000256" key="5">
    <source>
        <dbReference type="SAM" id="Phobius"/>
    </source>
</evidence>
<organism evidence="6 7">
    <name type="scientific">Peribacillus psychrosaccharolyticus</name>
    <name type="common">Bacillus psychrosaccharolyticus</name>
    <dbReference type="NCBI Taxonomy" id="1407"/>
    <lineage>
        <taxon>Bacteria</taxon>
        <taxon>Bacillati</taxon>
        <taxon>Bacillota</taxon>
        <taxon>Bacilli</taxon>
        <taxon>Bacillales</taxon>
        <taxon>Bacillaceae</taxon>
        <taxon>Peribacillus</taxon>
    </lineage>
</organism>
<feature type="transmembrane region" description="Helical" evidence="5">
    <location>
        <begin position="46"/>
        <end position="65"/>
    </location>
</feature>
<keyword evidence="4 5" id="KW-0472">Membrane</keyword>
<dbReference type="Pfam" id="PF09685">
    <property type="entry name" value="MamF_MmsF"/>
    <property type="match status" value="1"/>
</dbReference>
<protein>
    <submittedName>
        <fullName evidence="6">DUF4870 domain-containing protein</fullName>
    </submittedName>
</protein>
<evidence type="ECO:0000256" key="3">
    <source>
        <dbReference type="ARBA" id="ARBA00022989"/>
    </source>
</evidence>
<dbReference type="EMBL" id="CP068053">
    <property type="protein sequence ID" value="QQT00302.1"/>
    <property type="molecule type" value="Genomic_DNA"/>
</dbReference>
<comment type="subcellular location">
    <subcellularLocation>
        <location evidence="1">Membrane</location>
        <topology evidence="1">Multi-pass membrane protein</topology>
    </subcellularLocation>
</comment>
<dbReference type="Proteomes" id="UP000595254">
    <property type="component" value="Chromosome"/>
</dbReference>
<name>A0A974NLV8_PERPY</name>
<gene>
    <name evidence="6" type="ORF">I6J18_22490</name>
</gene>
<evidence type="ECO:0000256" key="1">
    <source>
        <dbReference type="ARBA" id="ARBA00004141"/>
    </source>
</evidence>
<dbReference type="RefSeq" id="WP_040374067.1">
    <property type="nucleotide sequence ID" value="NZ_CP068053.1"/>
</dbReference>
<keyword evidence="2 5" id="KW-0812">Transmembrane</keyword>
<dbReference type="AlphaFoldDB" id="A0A974NLV8"/>
<reference evidence="6 7" key="1">
    <citation type="submission" date="2021-01" db="EMBL/GenBank/DDBJ databases">
        <title>FDA dAtabase for Regulatory Grade micrObial Sequences (FDA-ARGOS): Supporting development and validation of Infectious Disease Dx tests.</title>
        <authorList>
            <person name="Nelson B."/>
            <person name="Plummer A."/>
            <person name="Tallon L."/>
            <person name="Sadzewicz L."/>
            <person name="Zhao X."/>
            <person name="Boylan J."/>
            <person name="Ott S."/>
            <person name="Bowen H."/>
            <person name="Vavikolanu K."/>
            <person name="Mehta A."/>
            <person name="Aluvathingal J."/>
            <person name="Nadendla S."/>
            <person name="Myers T."/>
            <person name="Yan Y."/>
            <person name="Sichtig H."/>
        </authorList>
    </citation>
    <scope>NUCLEOTIDE SEQUENCE [LARGE SCALE GENOMIC DNA]</scope>
    <source>
        <strain evidence="6 7">FDAARGOS_1161</strain>
    </source>
</reference>
<evidence type="ECO:0000256" key="4">
    <source>
        <dbReference type="ARBA" id="ARBA00023136"/>
    </source>
</evidence>
<proteinExistence type="predicted"/>
<keyword evidence="3 5" id="KW-1133">Transmembrane helix</keyword>
<evidence type="ECO:0000313" key="6">
    <source>
        <dbReference type="EMBL" id="QQT00302.1"/>
    </source>
</evidence>
<feature type="transmembrane region" description="Helical" evidence="5">
    <location>
        <begin position="12"/>
        <end position="31"/>
    </location>
</feature>
<sequence>MPSNDERVMSMLIYVSSFFTAFIGPLIIWLLKKDSSKYVDYYGREYFNFLISYVIYGVVAGVSIFLLVGFILLPIVCIAQIVFTIIAAVKAYEGTEYRIPFILRIL</sequence>